<proteinExistence type="predicted"/>
<sequence length="103" mass="11323">MGYRKTELELAHAAKLAAARMVLARGDAQRAFDAMAEVKAGLLPMPQRDAQRFESLTVAWLLEWFEVLVFSSEDPVALLAPLQKAVDEATFAEIIASFGGDRD</sequence>
<evidence type="ECO:0000313" key="2">
    <source>
        <dbReference type="Proteomes" id="UP000192775"/>
    </source>
</evidence>
<gene>
    <name evidence="1" type="ORF">B5808_09810</name>
</gene>
<dbReference type="RefSeq" id="WP_085019624.1">
    <property type="nucleotide sequence ID" value="NZ_BMHD01000001.1"/>
</dbReference>
<organism evidence="1 2">
    <name type="scientific">Cnuibacter physcomitrellae</name>
    <dbReference type="NCBI Taxonomy" id="1619308"/>
    <lineage>
        <taxon>Bacteria</taxon>
        <taxon>Bacillati</taxon>
        <taxon>Actinomycetota</taxon>
        <taxon>Actinomycetes</taxon>
        <taxon>Micrococcales</taxon>
        <taxon>Microbacteriaceae</taxon>
        <taxon>Cnuibacter</taxon>
    </lineage>
</organism>
<dbReference type="KEGG" id="cphy:B5808_09810"/>
<keyword evidence="2" id="KW-1185">Reference proteome</keyword>
<accession>A0A1X9LJW1</accession>
<dbReference type="AlphaFoldDB" id="A0A1X9LJW1"/>
<dbReference type="EMBL" id="CP020715">
    <property type="protein sequence ID" value="ARJ05486.1"/>
    <property type="molecule type" value="Genomic_DNA"/>
</dbReference>
<reference evidence="1 2" key="1">
    <citation type="submission" date="2017-04" db="EMBL/GenBank/DDBJ databases">
        <authorList>
            <person name="Afonso C.L."/>
            <person name="Miller P.J."/>
            <person name="Scott M.A."/>
            <person name="Spackman E."/>
            <person name="Goraichik I."/>
            <person name="Dimitrov K.M."/>
            <person name="Suarez D.L."/>
            <person name="Swayne D.E."/>
        </authorList>
    </citation>
    <scope>NUCLEOTIDE SEQUENCE [LARGE SCALE GENOMIC DNA]</scope>
    <source>
        <strain evidence="2">XA(T)</strain>
    </source>
</reference>
<dbReference type="Proteomes" id="UP000192775">
    <property type="component" value="Chromosome"/>
</dbReference>
<protein>
    <submittedName>
        <fullName evidence="1">Uncharacterized protein</fullName>
    </submittedName>
</protein>
<dbReference type="STRING" id="1619308.B5808_09810"/>
<name>A0A1X9LJW1_9MICO</name>
<evidence type="ECO:0000313" key="1">
    <source>
        <dbReference type="EMBL" id="ARJ05486.1"/>
    </source>
</evidence>